<keyword evidence="9" id="KW-0732">Signal</keyword>
<dbReference type="OMA" id="LIVIYEQ"/>
<dbReference type="GO" id="GO:0051754">
    <property type="term" value="P:meiotic sister chromatid cohesion, centromeric"/>
    <property type="evidence" value="ECO:0000318"/>
    <property type="project" value="GO_Central"/>
</dbReference>
<evidence type="ECO:0000259" key="10">
    <source>
        <dbReference type="PROSITE" id="PS51489"/>
    </source>
</evidence>
<feature type="chain" id="PRO_5001598606" evidence="9">
    <location>
        <begin position="28"/>
        <end position="489"/>
    </location>
</feature>
<dbReference type="GO" id="GO:0005634">
    <property type="term" value="C:nucleus"/>
    <property type="evidence" value="ECO:0007669"/>
    <property type="project" value="UniProtKB-SubCell"/>
</dbReference>
<dbReference type="InParanoid" id="A0A061FST1"/>
<dbReference type="InterPro" id="IPR015661">
    <property type="entry name" value="Bub1/Mad3"/>
</dbReference>
<dbReference type="eggNOG" id="KOG1166">
    <property type="taxonomic scope" value="Eukaryota"/>
</dbReference>
<dbReference type="PANTHER" id="PTHR14030:SF19">
    <property type="entry name" value="MITOTIC SPINDLE CHECKPOINT PROTEIN BUBR1"/>
    <property type="match status" value="1"/>
</dbReference>
<evidence type="ECO:0000256" key="4">
    <source>
        <dbReference type="ARBA" id="ARBA00022838"/>
    </source>
</evidence>
<dbReference type="FunCoup" id="A0A061FST1">
    <property type="interactions" value="418"/>
</dbReference>
<dbReference type="FunFam" id="1.25.40.430:FF:000004">
    <property type="entry name" value="Mitotic spindle checkpoint protein BUBR1"/>
    <property type="match status" value="1"/>
</dbReference>
<feature type="domain" description="BUB1 N-terminal" evidence="10">
    <location>
        <begin position="173"/>
        <end position="331"/>
    </location>
</feature>
<feature type="signal peptide" evidence="9">
    <location>
        <begin position="1"/>
        <end position="27"/>
    </location>
</feature>
<evidence type="ECO:0000256" key="2">
    <source>
        <dbReference type="ARBA" id="ARBA00004629"/>
    </source>
</evidence>
<feature type="region of interest" description="Disordered" evidence="8">
    <location>
        <begin position="339"/>
        <end position="361"/>
    </location>
</feature>
<evidence type="ECO:0000256" key="5">
    <source>
        <dbReference type="ARBA" id="ARBA00023242"/>
    </source>
</evidence>
<dbReference type="GO" id="GO:0007094">
    <property type="term" value="P:mitotic spindle assembly checkpoint signaling"/>
    <property type="evidence" value="ECO:0000318"/>
    <property type="project" value="GO_Central"/>
</dbReference>
<dbReference type="GO" id="GO:0004672">
    <property type="term" value="F:protein kinase activity"/>
    <property type="evidence" value="ECO:0000318"/>
    <property type="project" value="GO_Central"/>
</dbReference>
<dbReference type="Gene3D" id="2.60.40.420">
    <property type="entry name" value="Cupredoxins - blue copper proteins"/>
    <property type="match status" value="1"/>
</dbReference>
<dbReference type="STRING" id="3641.A0A061FST1"/>
<dbReference type="Proteomes" id="UP000026915">
    <property type="component" value="Chromosome 10"/>
</dbReference>
<keyword evidence="3" id="KW-0158">Chromosome</keyword>
<dbReference type="Pfam" id="PF08311">
    <property type="entry name" value="Mad3_BUB1_I"/>
    <property type="match status" value="1"/>
</dbReference>
<evidence type="ECO:0000256" key="8">
    <source>
        <dbReference type="SAM" id="MobiDB-lite"/>
    </source>
</evidence>
<evidence type="ECO:0000256" key="7">
    <source>
        <dbReference type="ARBA" id="ARBA00023328"/>
    </source>
</evidence>
<keyword evidence="4" id="KW-0995">Kinetochore</keyword>
<keyword evidence="5" id="KW-0539">Nucleus</keyword>
<protein>
    <submittedName>
        <fullName evidence="11">BUB1-related</fullName>
    </submittedName>
</protein>
<dbReference type="PROSITE" id="PS51489">
    <property type="entry name" value="BUB1_N"/>
    <property type="match status" value="1"/>
</dbReference>
<keyword evidence="7" id="KW-0137">Centromere</keyword>
<evidence type="ECO:0000256" key="6">
    <source>
        <dbReference type="ARBA" id="ARBA00023306"/>
    </source>
</evidence>
<dbReference type="GO" id="GO:0000776">
    <property type="term" value="C:kinetochore"/>
    <property type="evidence" value="ECO:0000318"/>
    <property type="project" value="GO_Central"/>
</dbReference>
<dbReference type="InterPro" id="IPR008972">
    <property type="entry name" value="Cupredoxin"/>
</dbReference>
<dbReference type="Gramene" id="EOY19722">
    <property type="protein sequence ID" value="EOY19722"/>
    <property type="gene ID" value="TCM_045028"/>
</dbReference>
<gene>
    <name evidence="11" type="ORF">TCM_045028</name>
</gene>
<keyword evidence="12" id="KW-1185">Reference proteome</keyword>
<sequence length="489" mass="56183">MRKAVRGSSILALAMPLLMLQYETIDSSPTTHMVGDDNGWNPSISLEGWTRGKNFHAGDILRLETKILKINFIKSNFRSRCINSKFELSVSSFLARFLFSKPTKKKQSSSSQAMDPETEFLTSKRETSNEWELFKENVRPLKRGRNVDLLNHALKAHTNDQVKKSLLENRRRLIEAIDEYKGEDPLQPWLDCIKWVQEAFPPGGDFSGLVLIYEQCVRAFWHSDRYKDDLRYLKVWLEYAEHCSDAEVIYNFLDANDIGKTHSAYYMAYALHMESKSKMKAANDIFNLGIASNAQPIEKLRDAYKKFLARSMRMPKANEEALKEDDLPVRSFGTVLARGENQRQTSKSFDHGGNKLKPDQVHRTPFSIYNDTNLDVMTGHRSKPKTDSTSWHTLGARAERNKENNAMPAKWTSYKIPQRPLPRTTGPAASAHIEVFVDEECAEKPEVHDNKERASSLQLRELDGRNIKKETELLRENPLRNFPSNSLPR</sequence>
<dbReference type="InterPro" id="IPR013212">
    <property type="entry name" value="Mad3/Bub1_I"/>
</dbReference>
<organism evidence="11 12">
    <name type="scientific">Theobroma cacao</name>
    <name type="common">Cacao</name>
    <name type="synonym">Cocoa</name>
    <dbReference type="NCBI Taxonomy" id="3641"/>
    <lineage>
        <taxon>Eukaryota</taxon>
        <taxon>Viridiplantae</taxon>
        <taxon>Streptophyta</taxon>
        <taxon>Embryophyta</taxon>
        <taxon>Tracheophyta</taxon>
        <taxon>Spermatophyta</taxon>
        <taxon>Magnoliopsida</taxon>
        <taxon>eudicotyledons</taxon>
        <taxon>Gunneridae</taxon>
        <taxon>Pentapetalae</taxon>
        <taxon>rosids</taxon>
        <taxon>malvids</taxon>
        <taxon>Malvales</taxon>
        <taxon>Malvaceae</taxon>
        <taxon>Byttnerioideae</taxon>
        <taxon>Theobroma</taxon>
    </lineage>
</organism>
<evidence type="ECO:0000313" key="12">
    <source>
        <dbReference type="Proteomes" id="UP000026915"/>
    </source>
</evidence>
<evidence type="ECO:0000256" key="9">
    <source>
        <dbReference type="SAM" id="SignalP"/>
    </source>
</evidence>
<accession>A0A061FST1</accession>
<feature type="region of interest" description="Disordered" evidence="8">
    <location>
        <begin position="444"/>
        <end position="489"/>
    </location>
</feature>
<dbReference type="HOGENOM" id="CLU_043742_1_0_1"/>
<reference evidence="11 12" key="1">
    <citation type="journal article" date="2013" name="Genome Biol.">
        <title>The genome sequence of the most widely cultivated cacao type and its use to identify candidate genes regulating pod color.</title>
        <authorList>
            <person name="Motamayor J.C."/>
            <person name="Mockaitis K."/>
            <person name="Schmutz J."/>
            <person name="Haiminen N."/>
            <person name="Iii D.L."/>
            <person name="Cornejo O."/>
            <person name="Findley S.D."/>
            <person name="Zheng P."/>
            <person name="Utro F."/>
            <person name="Royaert S."/>
            <person name="Saski C."/>
            <person name="Jenkins J."/>
            <person name="Podicheti R."/>
            <person name="Zhao M."/>
            <person name="Scheffler B.E."/>
            <person name="Stack J.C."/>
            <person name="Feltus F.A."/>
            <person name="Mustiga G.M."/>
            <person name="Amores F."/>
            <person name="Phillips W."/>
            <person name="Marelli J.P."/>
            <person name="May G.D."/>
            <person name="Shapiro H."/>
            <person name="Ma J."/>
            <person name="Bustamante C.D."/>
            <person name="Schnell R.J."/>
            <person name="Main D."/>
            <person name="Gilbert D."/>
            <person name="Parida L."/>
            <person name="Kuhn D.N."/>
        </authorList>
    </citation>
    <scope>NUCLEOTIDE SEQUENCE [LARGE SCALE GENOMIC DNA]</scope>
    <source>
        <strain evidence="12">cv. Matina 1-6</strain>
    </source>
</reference>
<feature type="compositionally biased region" description="Basic and acidic residues" evidence="8">
    <location>
        <begin position="348"/>
        <end position="361"/>
    </location>
</feature>
<dbReference type="EMBL" id="CM001888">
    <property type="protein sequence ID" value="EOY19722.1"/>
    <property type="molecule type" value="Genomic_DNA"/>
</dbReference>
<dbReference type="PANTHER" id="PTHR14030">
    <property type="entry name" value="MITOTIC CHECKPOINT SERINE/THREONINE-PROTEIN KINASE BUB1"/>
    <property type="match status" value="1"/>
</dbReference>
<dbReference type="SMART" id="SM00777">
    <property type="entry name" value="Mad3_BUB1_I"/>
    <property type="match status" value="1"/>
</dbReference>
<dbReference type="Gene3D" id="1.25.40.430">
    <property type="match status" value="1"/>
</dbReference>
<comment type="subcellular location">
    <subcellularLocation>
        <location evidence="2">Chromosome</location>
        <location evidence="2">Centromere</location>
        <location evidence="2">Kinetochore</location>
    </subcellularLocation>
    <subcellularLocation>
        <location evidence="1">Nucleus</location>
    </subcellularLocation>
</comment>
<evidence type="ECO:0000256" key="1">
    <source>
        <dbReference type="ARBA" id="ARBA00004123"/>
    </source>
</evidence>
<dbReference type="AlphaFoldDB" id="A0A061FST1"/>
<name>A0A061FST1_THECC</name>
<proteinExistence type="predicted"/>
<feature type="compositionally biased region" description="Basic and acidic residues" evidence="8">
    <location>
        <begin position="444"/>
        <end position="478"/>
    </location>
</feature>
<evidence type="ECO:0000256" key="3">
    <source>
        <dbReference type="ARBA" id="ARBA00022454"/>
    </source>
</evidence>
<evidence type="ECO:0000313" key="11">
    <source>
        <dbReference type="EMBL" id="EOY19722.1"/>
    </source>
</evidence>
<keyword evidence="6" id="KW-0131">Cell cycle</keyword>